<comment type="pathway">
    <text evidence="6">Amino-acid biosynthesis.</text>
</comment>
<organism evidence="8 9">
    <name type="scientific">Kibdelosporangium persicum</name>
    <dbReference type="NCBI Taxonomy" id="2698649"/>
    <lineage>
        <taxon>Bacteria</taxon>
        <taxon>Bacillati</taxon>
        <taxon>Actinomycetota</taxon>
        <taxon>Actinomycetes</taxon>
        <taxon>Pseudonocardiales</taxon>
        <taxon>Pseudonocardiaceae</taxon>
        <taxon>Kibdelosporangium</taxon>
    </lineage>
</organism>
<dbReference type="InterPro" id="IPR001057">
    <property type="entry name" value="Glu/AcGlu_kinase"/>
</dbReference>
<keyword evidence="1" id="KW-0028">Amino-acid biosynthesis</keyword>
<gene>
    <name evidence="8" type="ORF">GC106_83770</name>
</gene>
<dbReference type="PANTHER" id="PTHR23342">
    <property type="entry name" value="N-ACETYLGLUTAMATE SYNTHASE"/>
    <property type="match status" value="1"/>
</dbReference>
<evidence type="ECO:0000259" key="7">
    <source>
        <dbReference type="Pfam" id="PF00696"/>
    </source>
</evidence>
<dbReference type="EMBL" id="JAAATY010000051">
    <property type="protein sequence ID" value="NRN71102.1"/>
    <property type="molecule type" value="Genomic_DNA"/>
</dbReference>
<dbReference type="PRINTS" id="PR00474">
    <property type="entry name" value="GLU5KINASE"/>
</dbReference>
<dbReference type="InterPro" id="IPR004662">
    <property type="entry name" value="AcgluKinase_fam"/>
</dbReference>
<name>A0ABX2FJP4_9PSEU</name>
<evidence type="ECO:0000256" key="2">
    <source>
        <dbReference type="ARBA" id="ARBA00022679"/>
    </source>
</evidence>
<evidence type="ECO:0000256" key="4">
    <source>
        <dbReference type="ARBA" id="ARBA00022777"/>
    </source>
</evidence>
<keyword evidence="4 8" id="KW-0418">Kinase</keyword>
<evidence type="ECO:0000256" key="1">
    <source>
        <dbReference type="ARBA" id="ARBA00022605"/>
    </source>
</evidence>
<dbReference type="NCBIfam" id="TIGR00761">
    <property type="entry name" value="argB"/>
    <property type="match status" value="1"/>
</dbReference>
<dbReference type="Proteomes" id="UP000763557">
    <property type="component" value="Unassembled WGS sequence"/>
</dbReference>
<sequence length="273" mass="27608">MVPMTVVVKIGGRGGIDVPSLCADIAGLTARGTHVVLVHGGSGAMEELAERLGVGLRDLVAPDGVVTRRTDEATLDTLTLALAGRVKPALLTELARHGVRAIGLTGIDGGLLRARRRKAIRSVEDGRTVVVRDDHSGRIESVDTSLLRGLLGLGLAPVVSPPALTEDGNPVNVNADRVAGAVAVAMGADRLVFLTDVPGVLADGAVVRELRLPGTGITGGMGIKLVAAGQALAGGVSRVYIAGGGGKKPISLALAGKTGTRVLTEEEAGCAVE</sequence>
<keyword evidence="5" id="KW-0067">ATP-binding</keyword>
<comment type="caution">
    <text evidence="8">The sequence shown here is derived from an EMBL/GenBank/DDBJ whole genome shotgun (WGS) entry which is preliminary data.</text>
</comment>
<evidence type="ECO:0000313" key="9">
    <source>
        <dbReference type="Proteomes" id="UP000763557"/>
    </source>
</evidence>
<dbReference type="Gene3D" id="3.40.1160.10">
    <property type="entry name" value="Acetylglutamate kinase-like"/>
    <property type="match status" value="1"/>
</dbReference>
<dbReference type="InterPro" id="IPR001048">
    <property type="entry name" value="Asp/Glu/Uridylate_kinase"/>
</dbReference>
<evidence type="ECO:0000256" key="3">
    <source>
        <dbReference type="ARBA" id="ARBA00022741"/>
    </source>
</evidence>
<reference evidence="8 9" key="1">
    <citation type="submission" date="2020-01" db="EMBL/GenBank/DDBJ databases">
        <title>Kibdelosporangium persica a novel Actinomycetes from a hot desert in Iran.</title>
        <authorList>
            <person name="Safaei N."/>
            <person name="Zaburannyi N."/>
            <person name="Mueller R."/>
            <person name="Wink J."/>
        </authorList>
    </citation>
    <scope>NUCLEOTIDE SEQUENCE [LARGE SCALE GENOMIC DNA]</scope>
    <source>
        <strain evidence="8 9">4NS15</strain>
    </source>
</reference>
<dbReference type="Pfam" id="PF00696">
    <property type="entry name" value="AA_kinase"/>
    <property type="match status" value="1"/>
</dbReference>
<dbReference type="PIRSF" id="PIRSF000728">
    <property type="entry name" value="NAGK"/>
    <property type="match status" value="1"/>
</dbReference>
<protein>
    <submittedName>
        <fullName evidence="8">Acetylglutamate/LysW-gamma-L-alpha-aminoadipate kinase</fullName>
    </submittedName>
</protein>
<proteinExistence type="predicted"/>
<evidence type="ECO:0000313" key="8">
    <source>
        <dbReference type="EMBL" id="NRN71102.1"/>
    </source>
</evidence>
<keyword evidence="9" id="KW-1185">Reference proteome</keyword>
<accession>A0ABX2FJP4</accession>
<dbReference type="GO" id="GO:0016301">
    <property type="term" value="F:kinase activity"/>
    <property type="evidence" value="ECO:0007669"/>
    <property type="project" value="UniProtKB-KW"/>
</dbReference>
<dbReference type="InterPro" id="IPR036393">
    <property type="entry name" value="AceGlu_kinase-like_sf"/>
</dbReference>
<feature type="domain" description="Aspartate/glutamate/uridylate kinase" evidence="7">
    <location>
        <begin position="4"/>
        <end position="242"/>
    </location>
</feature>
<dbReference type="PANTHER" id="PTHR23342:SF20">
    <property type="entry name" value="[LYSW]-AMINOADIPATE KINASE"/>
    <property type="match status" value="1"/>
</dbReference>
<evidence type="ECO:0000256" key="5">
    <source>
        <dbReference type="ARBA" id="ARBA00022840"/>
    </source>
</evidence>
<keyword evidence="2" id="KW-0808">Transferase</keyword>
<evidence type="ECO:0000256" key="6">
    <source>
        <dbReference type="ARBA" id="ARBA00029440"/>
    </source>
</evidence>
<dbReference type="SUPFAM" id="SSF53633">
    <property type="entry name" value="Carbamate kinase-like"/>
    <property type="match status" value="1"/>
</dbReference>
<keyword evidence="3" id="KW-0547">Nucleotide-binding</keyword>